<gene>
    <name evidence="1" type="ORF">LCGC14_1119990</name>
</gene>
<organism evidence="1">
    <name type="scientific">marine sediment metagenome</name>
    <dbReference type="NCBI Taxonomy" id="412755"/>
    <lineage>
        <taxon>unclassified sequences</taxon>
        <taxon>metagenomes</taxon>
        <taxon>ecological metagenomes</taxon>
    </lineage>
</organism>
<evidence type="ECO:0000313" key="1">
    <source>
        <dbReference type="EMBL" id="KKN02209.1"/>
    </source>
</evidence>
<proteinExistence type="predicted"/>
<dbReference type="EMBL" id="LAZR01005173">
    <property type="protein sequence ID" value="KKN02209.1"/>
    <property type="molecule type" value="Genomic_DNA"/>
</dbReference>
<sequence length="80" mass="9049">MKALKYCNCDYNQSQIQIVTEEWLLGAVQRGRMHIPPNVVVTAYSSIRKCPGCRGSIQIVVVDKTDQKNEESERYDDTAG</sequence>
<reference evidence="1" key="1">
    <citation type="journal article" date="2015" name="Nature">
        <title>Complex archaea that bridge the gap between prokaryotes and eukaryotes.</title>
        <authorList>
            <person name="Spang A."/>
            <person name="Saw J.H."/>
            <person name="Jorgensen S.L."/>
            <person name="Zaremba-Niedzwiedzka K."/>
            <person name="Martijn J."/>
            <person name="Lind A.E."/>
            <person name="van Eijk R."/>
            <person name="Schleper C."/>
            <person name="Guy L."/>
            <person name="Ettema T.J."/>
        </authorList>
    </citation>
    <scope>NUCLEOTIDE SEQUENCE</scope>
</reference>
<name>A0A0F9M930_9ZZZZ</name>
<dbReference type="AlphaFoldDB" id="A0A0F9M930"/>
<protein>
    <submittedName>
        <fullName evidence="1">Uncharacterized protein</fullName>
    </submittedName>
</protein>
<accession>A0A0F9M930</accession>
<comment type="caution">
    <text evidence="1">The sequence shown here is derived from an EMBL/GenBank/DDBJ whole genome shotgun (WGS) entry which is preliminary data.</text>
</comment>